<proteinExistence type="predicted"/>
<dbReference type="NCBIfam" id="TIGR03359">
    <property type="entry name" value="VI_chp_6"/>
    <property type="match status" value="1"/>
</dbReference>
<evidence type="ECO:0000313" key="1">
    <source>
        <dbReference type="EMBL" id="QJR30863.1"/>
    </source>
</evidence>
<reference evidence="1 2" key="1">
    <citation type="submission" date="2020-05" db="EMBL/GenBank/DDBJ databases">
        <title>Compete genome of Limnobacter sp. SAORIC-580.</title>
        <authorList>
            <person name="Song J."/>
            <person name="Cho J.-C."/>
        </authorList>
    </citation>
    <scope>NUCLEOTIDE SEQUENCE [LARGE SCALE GENOMIC DNA]</scope>
    <source>
        <strain evidence="1 2">SAORIC-580</strain>
    </source>
</reference>
<accession>A0ABX6N9X9</accession>
<name>A0ABX6N9X9_9BURK</name>
<dbReference type="PANTHER" id="PTHR35370:SF1">
    <property type="entry name" value="TYPE VI SECRETION SYSTEM COMPONENT TSSF1"/>
    <property type="match status" value="1"/>
</dbReference>
<dbReference type="PIRSF" id="PIRSF028304">
    <property type="entry name" value="UCP028304"/>
    <property type="match status" value="1"/>
</dbReference>
<gene>
    <name evidence="1" type="primary">tssF</name>
    <name evidence="1" type="ORF">HKT17_14705</name>
</gene>
<keyword evidence="2" id="KW-1185">Reference proteome</keyword>
<protein>
    <submittedName>
        <fullName evidence="1">Type VI secretion system baseplate subunit TssF</fullName>
    </submittedName>
</protein>
<dbReference type="InterPro" id="IPR010272">
    <property type="entry name" value="T6SS_TssF"/>
</dbReference>
<dbReference type="EMBL" id="CP053084">
    <property type="protein sequence ID" value="QJR30863.1"/>
    <property type="molecule type" value="Genomic_DNA"/>
</dbReference>
<dbReference type="Proteomes" id="UP000501130">
    <property type="component" value="Chromosome"/>
</dbReference>
<organism evidence="1 2">
    <name type="scientific">Limnobacter profundi</name>
    <dbReference type="NCBI Taxonomy" id="2732163"/>
    <lineage>
        <taxon>Bacteria</taxon>
        <taxon>Pseudomonadati</taxon>
        <taxon>Pseudomonadota</taxon>
        <taxon>Betaproteobacteria</taxon>
        <taxon>Burkholderiales</taxon>
        <taxon>Burkholderiaceae</taxon>
        <taxon>Limnobacter</taxon>
    </lineage>
</organism>
<dbReference type="Pfam" id="PF05947">
    <property type="entry name" value="T6SS_TssF"/>
    <property type="match status" value="1"/>
</dbReference>
<dbReference type="RefSeq" id="WP_171101091.1">
    <property type="nucleotide sequence ID" value="NZ_CP053084.1"/>
</dbReference>
<dbReference type="PANTHER" id="PTHR35370">
    <property type="entry name" value="CYTOPLASMIC PROTEIN-RELATED-RELATED"/>
    <property type="match status" value="1"/>
</dbReference>
<evidence type="ECO:0000313" key="2">
    <source>
        <dbReference type="Proteomes" id="UP000501130"/>
    </source>
</evidence>
<sequence>MDPRLLQFYIQELAHVRDTGAEFAARFPKVASRLAMDATEVQDPYVERLLEGFAFLTARVQLRLNEEFPRFTEQLLNCISPNFLAPVPAMGVVQLNPNHSDVALKKGISLSAGTVLQSQVAKGINTPCKFRVGHSLTLWPLVIQAIEHGPFKAHVPTMRGGKQPRSALLVTIENSTHSALSQLPLDELDFHVSCGDEYAYALLERLCHQTVSVGIRAPEQVDWQWLPLPCVAALGLDDSQALLPVHSNQFSGMRLLQEFFAFPARFLFFRVQGLRRFLASCQHSTFQLAFCFAEPNTELDRVVGVDSLALNCTPVVNLFEQNCDRVLLDERLHEVQVQPNRSKPHDFEVHSVLGVQGYGQNKVQELPPLYAVSTQANTHNDCETPRFVHRRVPTLLSEKQVREGGRSSYSGSDVYLGLTLPTGEFIQTHGLEQLAVKALCTNRDLPLLVPVGQGPTDLAWPGNLPVHSIRFLRGPSRPKAAMYGGQSCWQLIEHLSLNYLGLIDQDALALGQLLALHADPAQQAHQHMARAILAVESQPLVSRVVRQGRPAVVRGLLVTLTLDELALQGTGALVLGSVLAFYLASHVSVNSFVQTRVRLHSTGAVFDFPARSGNRPLL</sequence>